<evidence type="ECO:0000313" key="7">
    <source>
        <dbReference type="EMBL" id="TNJ43149.1"/>
    </source>
</evidence>
<feature type="signal peptide" evidence="5">
    <location>
        <begin position="1"/>
        <end position="25"/>
    </location>
</feature>
<dbReference type="PANTHER" id="PTHR42693:SF53">
    <property type="entry name" value="ENDO-4-O-SULFATASE"/>
    <property type="match status" value="1"/>
</dbReference>
<dbReference type="Proteomes" id="UP000308713">
    <property type="component" value="Unassembled WGS sequence"/>
</dbReference>
<keyword evidence="3" id="KW-0378">Hydrolase</keyword>
<evidence type="ECO:0000313" key="8">
    <source>
        <dbReference type="Proteomes" id="UP000308713"/>
    </source>
</evidence>
<name>A0A5C4SHK2_9FLAO</name>
<dbReference type="InterPro" id="IPR000917">
    <property type="entry name" value="Sulfatase_N"/>
</dbReference>
<protein>
    <submittedName>
        <fullName evidence="7">Sulfatase</fullName>
    </submittedName>
</protein>
<dbReference type="PANTHER" id="PTHR42693">
    <property type="entry name" value="ARYLSULFATASE FAMILY MEMBER"/>
    <property type="match status" value="1"/>
</dbReference>
<keyword evidence="2" id="KW-0479">Metal-binding</keyword>
<feature type="domain" description="Sulfatase N-terminal" evidence="6">
    <location>
        <begin position="28"/>
        <end position="345"/>
    </location>
</feature>
<dbReference type="PROSITE" id="PS00523">
    <property type="entry name" value="SULFATASE_1"/>
    <property type="match status" value="1"/>
</dbReference>
<gene>
    <name evidence="7" type="ORF">FGF67_12385</name>
</gene>
<dbReference type="PROSITE" id="PS51257">
    <property type="entry name" value="PROKAR_LIPOPROTEIN"/>
    <property type="match status" value="1"/>
</dbReference>
<dbReference type="InterPro" id="IPR024607">
    <property type="entry name" value="Sulfatase_CS"/>
</dbReference>
<dbReference type="EMBL" id="VDCS01000011">
    <property type="protein sequence ID" value="TNJ43149.1"/>
    <property type="molecule type" value="Genomic_DNA"/>
</dbReference>
<reference evidence="7 8" key="1">
    <citation type="submission" date="2019-05" db="EMBL/GenBank/DDBJ databases">
        <title>Tamlana fucoidanivorans sp. nov., isolated from the surface of algae collected from Fujian province in China.</title>
        <authorList>
            <person name="Li J."/>
        </authorList>
    </citation>
    <scope>NUCLEOTIDE SEQUENCE [LARGE SCALE GENOMIC DNA]</scope>
    <source>
        <strain evidence="7 8">CW2-9</strain>
    </source>
</reference>
<proteinExistence type="inferred from homology"/>
<dbReference type="InterPro" id="IPR050738">
    <property type="entry name" value="Sulfatase"/>
</dbReference>
<dbReference type="RefSeq" id="WP_139698066.1">
    <property type="nucleotide sequence ID" value="NZ_CP074074.1"/>
</dbReference>
<dbReference type="SUPFAM" id="SSF53649">
    <property type="entry name" value="Alkaline phosphatase-like"/>
    <property type="match status" value="1"/>
</dbReference>
<dbReference type="Pfam" id="PF00884">
    <property type="entry name" value="Sulfatase"/>
    <property type="match status" value="1"/>
</dbReference>
<dbReference type="GO" id="GO:0004065">
    <property type="term" value="F:arylsulfatase activity"/>
    <property type="evidence" value="ECO:0007669"/>
    <property type="project" value="TreeGrafter"/>
</dbReference>
<keyword evidence="4" id="KW-0106">Calcium</keyword>
<comment type="caution">
    <text evidence="7">The sequence shown here is derived from an EMBL/GenBank/DDBJ whole genome shotgun (WGS) entry which is preliminary data.</text>
</comment>
<keyword evidence="8" id="KW-1185">Reference proteome</keyword>
<comment type="similarity">
    <text evidence="1">Belongs to the sulfatase family.</text>
</comment>
<evidence type="ECO:0000256" key="3">
    <source>
        <dbReference type="ARBA" id="ARBA00022801"/>
    </source>
</evidence>
<feature type="chain" id="PRO_5023070108" evidence="5">
    <location>
        <begin position="26"/>
        <end position="467"/>
    </location>
</feature>
<evidence type="ECO:0000256" key="1">
    <source>
        <dbReference type="ARBA" id="ARBA00008779"/>
    </source>
</evidence>
<keyword evidence="5" id="KW-0732">Signal</keyword>
<organism evidence="7 8">
    <name type="scientific">Allotamlana fucoidanivorans</name>
    <dbReference type="NCBI Taxonomy" id="2583814"/>
    <lineage>
        <taxon>Bacteria</taxon>
        <taxon>Pseudomonadati</taxon>
        <taxon>Bacteroidota</taxon>
        <taxon>Flavobacteriia</taxon>
        <taxon>Flavobacteriales</taxon>
        <taxon>Flavobacteriaceae</taxon>
        <taxon>Allotamlana</taxon>
    </lineage>
</organism>
<dbReference type="InterPro" id="IPR017850">
    <property type="entry name" value="Alkaline_phosphatase_core_sf"/>
</dbReference>
<evidence type="ECO:0000256" key="2">
    <source>
        <dbReference type="ARBA" id="ARBA00022723"/>
    </source>
</evidence>
<evidence type="ECO:0000256" key="4">
    <source>
        <dbReference type="ARBA" id="ARBA00022837"/>
    </source>
</evidence>
<dbReference type="GO" id="GO:0046872">
    <property type="term" value="F:metal ion binding"/>
    <property type="evidence" value="ECO:0007669"/>
    <property type="project" value="UniProtKB-KW"/>
</dbReference>
<dbReference type="Gene3D" id="3.40.720.10">
    <property type="entry name" value="Alkaline Phosphatase, subunit A"/>
    <property type="match status" value="1"/>
</dbReference>
<dbReference type="OrthoDB" id="9764377at2"/>
<evidence type="ECO:0000259" key="6">
    <source>
        <dbReference type="Pfam" id="PF00884"/>
    </source>
</evidence>
<sequence length="467" mass="52732">MKIKTICYGLLVVGSCLVCTNFSFAQKKNIVFLFADDAGYHDFGFQGSETFKTPNLDALAAEGVVFKEAYTTAAVCGPSRAGLLTGMYQQRFGIEENNVPGYMSESSKLMGDEMGLPLHLKTIADYLKPLGYKSVIFGKWHLGGADKYHPLHRGFDEFYGFRGGARSFYRLTQTQSAEKPENRWEKGYKVYEEPKKYLTDEIADEACNFIERNKTKPFFMYVSFNAVHTPLQATQEDLDEVKGLQGKRRILAAMTIALDRACGKILDKLKALGLEENTIVVFSNDNGGPDGSMTCNYPLSGCKSNHLEGGIRVPCVMKLPNTITPGSTYDSPISMLDMLPTFVNAGGGDSSKIEGLDGVDLIPFVTGKNQNVPHKTLFWKKENRGVVRNGDWKMLRFPDRPAELYNISKDITENNNLAYKYPDKVREMFKMLWDWESELERPLWQLKRVYEVNAMKRMDEKRTPVLD</sequence>
<dbReference type="AlphaFoldDB" id="A0A5C4SHK2"/>
<accession>A0A5C4SHK2</accession>
<evidence type="ECO:0000256" key="5">
    <source>
        <dbReference type="SAM" id="SignalP"/>
    </source>
</evidence>
<dbReference type="Gene3D" id="3.30.1120.10">
    <property type="match status" value="1"/>
</dbReference>